<feature type="domain" description="DUF6598" evidence="1">
    <location>
        <begin position="63"/>
        <end position="125"/>
    </location>
</feature>
<dbReference type="HOGENOM" id="CLU_724379_0_0_1"/>
<evidence type="ECO:0000313" key="2">
    <source>
        <dbReference type="EnsemblPlants" id="OBART04G30560.1"/>
    </source>
</evidence>
<name>A0A0D3G212_9ORYZ</name>
<sequence length="382" mass="42335">MEEKLRQVKLEMKGKYSYTDELGGADAPLPYIFGFLFVSPLRSLPTHNVCARHAIYTWAYRKICSLRPIKKGLEWPLHVYGLVAVRDSVDHNRNLLFHRTRDDCQILTQKDSFLELTGPSRAIMLGWYSKFKFTYAVLNGAVEATICRVKVVRGSWTKENRGRIVCRTSGIGHEDFVLLASQDAETMPIGSDDDVIKLSRRVVTVELSGQLTVCVAATQAAGKTSTREDDGGIAQNEAPSTMDEVRFRPQKSGESCAISSVPAMRCTHGSVPGYSGCDNTMQILPIEVVLLTVSCAILPIDLVDFEVQLKFTLAMLEAAVEARPLSAESKLSEDHGQKKIIDEFTACIGDEDIVLLDSRGAETKPIGPDDELSRRVVCVEYR</sequence>
<dbReference type="Pfam" id="PF20241">
    <property type="entry name" value="DUF6598"/>
    <property type="match status" value="3"/>
</dbReference>
<dbReference type="Proteomes" id="UP000026960">
    <property type="component" value="Chromosome 4"/>
</dbReference>
<evidence type="ECO:0000259" key="1">
    <source>
        <dbReference type="Pfam" id="PF20241"/>
    </source>
</evidence>
<accession>A0A0D3G212</accession>
<reference evidence="2" key="2">
    <citation type="submission" date="2015-03" db="UniProtKB">
        <authorList>
            <consortium name="EnsemblPlants"/>
        </authorList>
    </citation>
    <scope>IDENTIFICATION</scope>
</reference>
<dbReference type="PANTHER" id="PTHR33065:SF88">
    <property type="entry name" value="OS11G0104220 PROTEIN"/>
    <property type="match status" value="1"/>
</dbReference>
<protein>
    <recommendedName>
        <fullName evidence="1">DUF6598 domain-containing protein</fullName>
    </recommendedName>
</protein>
<keyword evidence="3" id="KW-1185">Reference proteome</keyword>
<dbReference type="PaxDb" id="65489-OBART04G30560.1"/>
<dbReference type="PANTHER" id="PTHR33065">
    <property type="entry name" value="OS07G0486400 PROTEIN"/>
    <property type="match status" value="1"/>
</dbReference>
<proteinExistence type="predicted"/>
<organism evidence="2">
    <name type="scientific">Oryza barthii</name>
    <dbReference type="NCBI Taxonomy" id="65489"/>
    <lineage>
        <taxon>Eukaryota</taxon>
        <taxon>Viridiplantae</taxon>
        <taxon>Streptophyta</taxon>
        <taxon>Embryophyta</taxon>
        <taxon>Tracheophyta</taxon>
        <taxon>Spermatophyta</taxon>
        <taxon>Magnoliopsida</taxon>
        <taxon>Liliopsida</taxon>
        <taxon>Poales</taxon>
        <taxon>Poaceae</taxon>
        <taxon>BOP clade</taxon>
        <taxon>Oryzoideae</taxon>
        <taxon>Oryzeae</taxon>
        <taxon>Oryzinae</taxon>
        <taxon>Oryza</taxon>
    </lineage>
</organism>
<feature type="domain" description="DUF6598" evidence="1">
    <location>
        <begin position="126"/>
        <end position="227"/>
    </location>
</feature>
<dbReference type="InterPro" id="IPR046533">
    <property type="entry name" value="DUF6598"/>
</dbReference>
<dbReference type="Gramene" id="OBART04G30560.1">
    <property type="protein sequence ID" value="OBART04G30560.1"/>
    <property type="gene ID" value="OBART04G30560"/>
</dbReference>
<evidence type="ECO:0000313" key="3">
    <source>
        <dbReference type="Proteomes" id="UP000026960"/>
    </source>
</evidence>
<feature type="domain" description="DUF6598" evidence="1">
    <location>
        <begin position="309"/>
        <end position="380"/>
    </location>
</feature>
<dbReference type="AlphaFoldDB" id="A0A0D3G212"/>
<reference evidence="2" key="1">
    <citation type="journal article" date="2009" name="Rice">
        <title>De Novo Next Generation Sequencing of Plant Genomes.</title>
        <authorList>
            <person name="Rounsley S."/>
            <person name="Marri P.R."/>
            <person name="Yu Y."/>
            <person name="He R."/>
            <person name="Sisneros N."/>
            <person name="Goicoechea J.L."/>
            <person name="Lee S.J."/>
            <person name="Angelova A."/>
            <person name="Kudrna D."/>
            <person name="Luo M."/>
            <person name="Affourtit J."/>
            <person name="Desany B."/>
            <person name="Knight J."/>
            <person name="Niazi F."/>
            <person name="Egholm M."/>
            <person name="Wing R.A."/>
        </authorList>
    </citation>
    <scope>NUCLEOTIDE SEQUENCE [LARGE SCALE GENOMIC DNA]</scope>
    <source>
        <strain evidence="2">cv. IRGC 105608</strain>
    </source>
</reference>
<dbReference type="EnsemblPlants" id="OBART04G30560.1">
    <property type="protein sequence ID" value="OBART04G30560.1"/>
    <property type="gene ID" value="OBART04G30560"/>
</dbReference>